<comment type="caution">
    <text evidence="2">The sequence shown here is derived from an EMBL/GenBank/DDBJ whole genome shotgun (WGS) entry which is preliminary data.</text>
</comment>
<protein>
    <submittedName>
        <fullName evidence="2">T9SS type A sorting domain-containing protein</fullName>
    </submittedName>
</protein>
<dbReference type="GO" id="GO:0005975">
    <property type="term" value="P:carbohydrate metabolic process"/>
    <property type="evidence" value="ECO:0007669"/>
    <property type="project" value="UniProtKB-ARBA"/>
</dbReference>
<accession>A0A7X9RXR7</accession>
<proteinExistence type="predicted"/>
<dbReference type="InterPro" id="IPR026444">
    <property type="entry name" value="Secre_tail"/>
</dbReference>
<dbReference type="Proteomes" id="UP000576082">
    <property type="component" value="Unassembled WGS sequence"/>
</dbReference>
<reference evidence="2 3" key="1">
    <citation type="submission" date="2020-04" db="EMBL/GenBank/DDBJ databases">
        <title>Flammeovirga sp. SR4, a novel species isolated from seawater.</title>
        <authorList>
            <person name="Wang X."/>
        </authorList>
    </citation>
    <scope>NUCLEOTIDE SEQUENCE [LARGE SCALE GENOMIC DNA]</scope>
    <source>
        <strain evidence="2 3">ATCC 23126</strain>
    </source>
</reference>
<gene>
    <name evidence="2" type="ORF">HHU12_21805</name>
</gene>
<feature type="domain" description="Secretion system C-terminal sorting" evidence="1">
    <location>
        <begin position="1792"/>
        <end position="1862"/>
    </location>
</feature>
<name>A0A7X9RXR7_9BACT</name>
<sequence>MQHLSTINVGNTVQQDGLGNVTQWTDLSGNNNHALLRNGDVTFPSSSISEGGHSGLNFGTTRNYLRLFTGEQTDRWLDFLGLASSNSGFAITVAFHVNAINDDNNDLIGNNSSVVKNGFGIRYKSTGEFEVYLGGVSKIIPGHKAQAGESFVVACNYNKSTQELVFWDSKNKLTHTLIVPPADFTIAEFNIGTANNNARHFDGVVGEVKVYDQALSTSQFKEEYSRLTDYWSGVYLPIEVIGEEGLVESRSFNLSLNQVEATKKLWLQINNLSYENKVSIKINNNAWYDLNHQSVTMQTQEKARGGMQHGGFNTIRLTIPSAFQEGENTIYFRFNTSDAISNGFRVVDLKLMDENRNSVLGEDFFKEDNPDLWVGPYTDAQSITEGEELWRNGNLWSNYLPTGRTGFWYGYELKGAQPIQAKCADCHTQDGRDLELFAYSNESIIERAKFHNLSEEEGRKIASYIRSLSAKNDNVNRYGRPWNPPYQPGPSLKGKSIDHWAAGAGLEAVLDHDSDMLEYMFPNGVNENSVQAYFDADRFEDRTVLPLAIQFPDWKHWLPMIHPKDAFNKNDFYTQTYNEVKRSPFVKEGADKVVRNPDAAYEIFRDYLLTLPKNANGTTINLAGMSKEAIAKMKYNHETFRWHYRYFQAQGARDLDPNADVDHWRTTTGKGLNALADGVGQELAATSLARLMAVKNFEFMQEFNLQDQAPVHLLAEDNPNSRQWFHGDSKHVFEIPAHITGCLDGDCLTFDGQPKVTGEYESTVWYHLQSILAGGEGEQWWNGPVDYNYQPEFILLSSKSSGIYEVLRYYHSLASLYQTKTWSGDLNPNDGYGFRIRVQGPWYFFGKEPDAQRSQFKGFEPGLWPTLLDDVYPGLGKWVLEALLNEFIKAVRKHDLSTWKRWDGVTNNNASQYLDPITKTAIIDVTLSDNDPSLGGLDPSVPLYADHMYWSIQQAIKLGVDCSIVQELIDWSKEAWPNINWSFNVPPKLTLRKPNNAKFFNEIEFIDAVTSSEGISPKFTWSVNGVVIPYYGKQLPKRFLQSGDSIICEMKSTASCLSSFIASDTIVLPNDFTLLSSINEGEWHPVNNTLACIGDEINYKLELDIDPIFWVDAQEISDNGLQNGAAVRTWKNKAGGLPDASIINENTIPVYTSSAFNGKPAVVFGKDNISSGLKLIDAASTDFLQENWTIFVVHTIDNVTHWSNTIGNKNGINEDGFFYRISKTGQGALSAGQTTINSSPNTFPMSRVSVLSKQGLQLKSYNNGQLEHHFEIPSNTVLTNQSALMLGQISTGKNQIRYHNGLIAEVIIFDRKLNDAQRELIEAYLSYKWELDGLLSLQNEYHRISPFEVEMTMPSNKKLKFDQFNLEHKYSIIDNNSFGSFHVNYKSSDVAGPTYKIINSGNESNQLIAYTINGGPKFIDNNVNAIEGDVLTLSAEMNLSGDYFWRAANGEELPLNTDVAWEAINGDVWEGQWELVVTNGCDPLQTIQPFQLNVYSSEQNLLQFGKINIKQMQPDDWLKVYLDNEMASIPMITLGPLSYKGSDPSTYRLRNITKNSFEVQIREWDYLNRIHNNAEEVFFLATVPELKKLGNLPFKQGQLNAKDSWQTYNFEQGFNTVPVVLTTIVSEMENRTKVIQLRNITSTSFEYRLQGQESTVGPISTESIQFIAMEKGEASVVENYIEVGRIDNTVHSSWSTINFPTLISDTGIFGHAQTTNEEDPYSLRYRNLTDQGVEFFVQEEKSSDTELLHTNEDIGWMRFKGKVTLYSSVRIVDGKEVDEVLGLTDEKSELKVYPVPVQSVMTISSLKNISEATIFDISGKIQFSEINANNSTIFELNTVELKSGVYILKVFFEDGSQQTRRLIKH</sequence>
<evidence type="ECO:0000313" key="3">
    <source>
        <dbReference type="Proteomes" id="UP000576082"/>
    </source>
</evidence>
<organism evidence="2 3">
    <name type="scientific">Flammeovirga aprica JL-4</name>
    <dbReference type="NCBI Taxonomy" id="694437"/>
    <lineage>
        <taxon>Bacteria</taxon>
        <taxon>Pseudomonadati</taxon>
        <taxon>Bacteroidota</taxon>
        <taxon>Cytophagia</taxon>
        <taxon>Cytophagales</taxon>
        <taxon>Flammeovirgaceae</taxon>
        <taxon>Flammeovirga</taxon>
    </lineage>
</organism>
<dbReference type="NCBIfam" id="TIGR04183">
    <property type="entry name" value="Por_Secre_tail"/>
    <property type="match status" value="1"/>
</dbReference>
<dbReference type="SUPFAM" id="SSF49899">
    <property type="entry name" value="Concanavalin A-like lectins/glucanases"/>
    <property type="match status" value="2"/>
</dbReference>
<dbReference type="EMBL" id="JABANE010000069">
    <property type="protein sequence ID" value="NME70627.1"/>
    <property type="molecule type" value="Genomic_DNA"/>
</dbReference>
<dbReference type="InterPro" id="IPR013320">
    <property type="entry name" value="ConA-like_dom_sf"/>
</dbReference>
<keyword evidence="3" id="KW-1185">Reference proteome</keyword>
<evidence type="ECO:0000313" key="2">
    <source>
        <dbReference type="EMBL" id="NME70627.1"/>
    </source>
</evidence>
<dbReference type="RefSeq" id="WP_169658859.1">
    <property type="nucleotide sequence ID" value="NZ_JABANE010000069.1"/>
</dbReference>
<dbReference type="Pfam" id="PF18962">
    <property type="entry name" value="Por_Secre_tail"/>
    <property type="match status" value="1"/>
</dbReference>
<dbReference type="GO" id="GO:0004553">
    <property type="term" value="F:hydrolase activity, hydrolyzing O-glycosyl compounds"/>
    <property type="evidence" value="ECO:0007669"/>
    <property type="project" value="UniProtKB-ARBA"/>
</dbReference>
<dbReference type="Gene3D" id="2.60.120.200">
    <property type="match status" value="2"/>
</dbReference>
<evidence type="ECO:0000259" key="1">
    <source>
        <dbReference type="Pfam" id="PF18962"/>
    </source>
</evidence>
<dbReference type="Pfam" id="PF13385">
    <property type="entry name" value="Laminin_G_3"/>
    <property type="match status" value="1"/>
</dbReference>